<reference evidence="1 2" key="1">
    <citation type="submission" date="2019-02" db="EMBL/GenBank/DDBJ databases">
        <title>Deep-cultivation of Planctomycetes and their phenomic and genomic characterization uncovers novel biology.</title>
        <authorList>
            <person name="Wiegand S."/>
            <person name="Jogler M."/>
            <person name="Boedeker C."/>
            <person name="Pinto D."/>
            <person name="Vollmers J."/>
            <person name="Rivas-Marin E."/>
            <person name="Kohn T."/>
            <person name="Peeters S.H."/>
            <person name="Heuer A."/>
            <person name="Rast P."/>
            <person name="Oberbeckmann S."/>
            <person name="Bunk B."/>
            <person name="Jeske O."/>
            <person name="Meyerdierks A."/>
            <person name="Storesund J.E."/>
            <person name="Kallscheuer N."/>
            <person name="Luecker S."/>
            <person name="Lage O.M."/>
            <person name="Pohl T."/>
            <person name="Merkel B.J."/>
            <person name="Hornburger P."/>
            <person name="Mueller R.-W."/>
            <person name="Bruemmer F."/>
            <person name="Labrenz M."/>
            <person name="Spormann A.M."/>
            <person name="Op den Camp H."/>
            <person name="Overmann J."/>
            <person name="Amann R."/>
            <person name="Jetten M.S.M."/>
            <person name="Mascher T."/>
            <person name="Medema M.H."/>
            <person name="Devos D.P."/>
            <person name="Kaster A.-K."/>
            <person name="Ovreas L."/>
            <person name="Rohde M."/>
            <person name="Galperin M.Y."/>
            <person name="Jogler C."/>
        </authorList>
    </citation>
    <scope>NUCLEOTIDE SEQUENCE [LARGE SCALE GENOMIC DNA]</scope>
    <source>
        <strain evidence="1 2">Pan189</strain>
    </source>
</reference>
<dbReference type="AlphaFoldDB" id="A0A517R667"/>
<dbReference type="KEGG" id="svp:Pan189_37850"/>
<proteinExistence type="predicted"/>
<organism evidence="1 2">
    <name type="scientific">Stratiformator vulcanicus</name>
    <dbReference type="NCBI Taxonomy" id="2527980"/>
    <lineage>
        <taxon>Bacteria</taxon>
        <taxon>Pseudomonadati</taxon>
        <taxon>Planctomycetota</taxon>
        <taxon>Planctomycetia</taxon>
        <taxon>Planctomycetales</taxon>
        <taxon>Planctomycetaceae</taxon>
        <taxon>Stratiformator</taxon>
    </lineage>
</organism>
<accession>A0A517R667</accession>
<evidence type="ECO:0000313" key="2">
    <source>
        <dbReference type="Proteomes" id="UP000317318"/>
    </source>
</evidence>
<keyword evidence="2" id="KW-1185">Reference proteome</keyword>
<dbReference type="EMBL" id="CP036268">
    <property type="protein sequence ID" value="QDT39378.1"/>
    <property type="molecule type" value="Genomic_DNA"/>
</dbReference>
<dbReference type="Proteomes" id="UP000317318">
    <property type="component" value="Chromosome"/>
</dbReference>
<evidence type="ECO:0000313" key="1">
    <source>
        <dbReference type="EMBL" id="QDT39378.1"/>
    </source>
</evidence>
<gene>
    <name evidence="1" type="ORF">Pan189_37850</name>
</gene>
<name>A0A517R667_9PLAN</name>
<protein>
    <submittedName>
        <fullName evidence="1">Uncharacterized protein</fullName>
    </submittedName>
</protein>
<sequence>MLTFPAGRITRKVFLSLEIGMPDSNRPCCNRPQDVVEQRGGCNYFLTRRLPSVRLG</sequence>